<gene>
    <name evidence="4" type="ORF">GCM10009727_48190</name>
</gene>
<dbReference type="SUPFAM" id="SSF53067">
    <property type="entry name" value="Actin-like ATPase domain"/>
    <property type="match status" value="1"/>
</dbReference>
<evidence type="ECO:0000313" key="5">
    <source>
        <dbReference type="Proteomes" id="UP001501020"/>
    </source>
</evidence>
<protein>
    <submittedName>
        <fullName evidence="4">Hydantoinase/oxoprolinase family protein</fullName>
    </submittedName>
</protein>
<dbReference type="PANTHER" id="PTHR11365">
    <property type="entry name" value="5-OXOPROLINASE RELATED"/>
    <property type="match status" value="1"/>
</dbReference>
<sequence length="702" mass="73674">MSTYTIGIDIGGTFTDCVAVDGDGGIAIGKVASTPPDFHHGFIASIGAVAARLGVTRAELLARAQDVLHGCTVGTNALVENRTAKVALLTTAGHRDSIYTMQAGHRLVGSDPRDIAHLAAHMKPEPLVPKSLVVEIDERIASDGKVVVELDEDRARETVRRLASDGVEAFAIALLWSTADNVHERALARIVAEEAPTAFVSVGSDVVARVGEYQRTVATLINALIGPVTSGYLARLEEELRALGFAGGLSIMTCTGGLIDIAHARRMPLLTIGSGPVAGLIGAGRLARAVAPDEGTAVNVLTGDVGGTTFDVGVIRRGEPVTRSTTRYGQYEYFIPTLDVRSVGAGGGSIVAYDQDTRSLRVGPRSAGAVPGPAAYGRGGTQATVTDADLVLGHLNPDFFLGGALELDAGAALEALERAGRPLGFTALETAAAAARIVDDQMADAIRLSSIHQGYDPRACVMHAYGGAGAVHCPMVARKLGIRTVVMPLGDLAAGWSAFGVASADAMIVQEIPLLAPSPFDPEVLNTAWKHLEDKVRSALPASQPHTGVALERFVEMRYRLQVNELRIPAPRGVYGDAEIQELVAAFEREYELLYGRGSGYPDAGFMITAIRVSARARVSADRLAAAGGGEPYDAEPAGRREVVWYELGTVPRPTPVHDGGLLRPGARVTGPAIVEFVDTTLALRPGQLATVDPWSSIVIDA</sequence>
<dbReference type="InterPro" id="IPR045079">
    <property type="entry name" value="Oxoprolinase-like"/>
</dbReference>
<dbReference type="Pfam" id="PF05378">
    <property type="entry name" value="Hydant_A_N"/>
    <property type="match status" value="1"/>
</dbReference>
<comment type="caution">
    <text evidence="4">The sequence shown here is derived from an EMBL/GenBank/DDBJ whole genome shotgun (WGS) entry which is preliminary data.</text>
</comment>
<proteinExistence type="predicted"/>
<dbReference type="RefSeq" id="WP_344271117.1">
    <property type="nucleotide sequence ID" value="NZ_BAAAMR010000044.1"/>
</dbReference>
<evidence type="ECO:0000259" key="3">
    <source>
        <dbReference type="Pfam" id="PF19278"/>
    </source>
</evidence>
<dbReference type="InterPro" id="IPR049517">
    <property type="entry name" value="ACX-like_C"/>
</dbReference>
<dbReference type="Proteomes" id="UP001501020">
    <property type="component" value="Unassembled WGS sequence"/>
</dbReference>
<feature type="domain" description="Hydantoinase A/oxoprolinase" evidence="1">
    <location>
        <begin position="215"/>
        <end position="507"/>
    </location>
</feature>
<dbReference type="InterPro" id="IPR043129">
    <property type="entry name" value="ATPase_NBD"/>
</dbReference>
<feature type="domain" description="Acetophenone carboxylase-like C-terminal" evidence="3">
    <location>
        <begin position="523"/>
        <end position="695"/>
    </location>
</feature>
<feature type="domain" description="Hydantoinase/oxoprolinase N-terminal" evidence="2">
    <location>
        <begin position="6"/>
        <end position="194"/>
    </location>
</feature>
<dbReference type="Pfam" id="PF01968">
    <property type="entry name" value="Hydantoinase_A"/>
    <property type="match status" value="1"/>
</dbReference>
<dbReference type="Gene3D" id="3.30.420.40">
    <property type="match status" value="1"/>
</dbReference>
<dbReference type="EMBL" id="BAAAMR010000044">
    <property type="protein sequence ID" value="GAA2146677.1"/>
    <property type="molecule type" value="Genomic_DNA"/>
</dbReference>
<organism evidence="4 5">
    <name type="scientific">Actinomadura napierensis</name>
    <dbReference type="NCBI Taxonomy" id="267854"/>
    <lineage>
        <taxon>Bacteria</taxon>
        <taxon>Bacillati</taxon>
        <taxon>Actinomycetota</taxon>
        <taxon>Actinomycetes</taxon>
        <taxon>Streptosporangiales</taxon>
        <taxon>Thermomonosporaceae</taxon>
        <taxon>Actinomadura</taxon>
    </lineage>
</organism>
<evidence type="ECO:0000259" key="1">
    <source>
        <dbReference type="Pfam" id="PF01968"/>
    </source>
</evidence>
<evidence type="ECO:0000313" key="4">
    <source>
        <dbReference type="EMBL" id="GAA2146677.1"/>
    </source>
</evidence>
<name>A0ABP5LKN9_9ACTN</name>
<dbReference type="InterPro" id="IPR002821">
    <property type="entry name" value="Hydantoinase_A"/>
</dbReference>
<reference evidence="5" key="1">
    <citation type="journal article" date="2019" name="Int. J. Syst. Evol. Microbiol.">
        <title>The Global Catalogue of Microorganisms (GCM) 10K type strain sequencing project: providing services to taxonomists for standard genome sequencing and annotation.</title>
        <authorList>
            <consortium name="The Broad Institute Genomics Platform"/>
            <consortium name="The Broad Institute Genome Sequencing Center for Infectious Disease"/>
            <person name="Wu L."/>
            <person name="Ma J."/>
        </authorList>
    </citation>
    <scope>NUCLEOTIDE SEQUENCE [LARGE SCALE GENOMIC DNA]</scope>
    <source>
        <strain evidence="5">JCM 13850</strain>
    </source>
</reference>
<keyword evidence="5" id="KW-1185">Reference proteome</keyword>
<dbReference type="Pfam" id="PF19278">
    <property type="entry name" value="Hydant_A_C"/>
    <property type="match status" value="1"/>
</dbReference>
<dbReference type="InterPro" id="IPR008040">
    <property type="entry name" value="Hydant_A_N"/>
</dbReference>
<evidence type="ECO:0000259" key="2">
    <source>
        <dbReference type="Pfam" id="PF05378"/>
    </source>
</evidence>
<accession>A0ABP5LKN9</accession>
<dbReference type="PANTHER" id="PTHR11365:SF23">
    <property type="entry name" value="HYPOTHETICAL 5-OXOPROLINASE (EUROFUNG)-RELATED"/>
    <property type="match status" value="1"/>
</dbReference>